<dbReference type="PRINTS" id="PR01021">
    <property type="entry name" value="OMPADOMAIN"/>
</dbReference>
<dbReference type="CDD" id="cd07185">
    <property type="entry name" value="OmpA_C-like"/>
    <property type="match status" value="1"/>
</dbReference>
<comment type="subcellular location">
    <subcellularLocation>
        <location evidence="1">Cell outer membrane</location>
    </subcellularLocation>
</comment>
<accession>A0A2K8L1B2</accession>
<organism evidence="7 8">
    <name type="scientific">Mariprofundus ferrinatatus</name>
    <dbReference type="NCBI Taxonomy" id="1921087"/>
    <lineage>
        <taxon>Bacteria</taxon>
        <taxon>Pseudomonadati</taxon>
        <taxon>Pseudomonadota</taxon>
        <taxon>Candidatius Mariprofundia</taxon>
        <taxon>Mariprofundales</taxon>
        <taxon>Mariprofundaceae</taxon>
        <taxon>Mariprofundus</taxon>
    </lineage>
</organism>
<evidence type="ECO:0000256" key="3">
    <source>
        <dbReference type="ARBA" id="ARBA00023237"/>
    </source>
</evidence>
<protein>
    <submittedName>
        <fullName evidence="7">Outer membrane protein OmpA</fullName>
    </submittedName>
</protein>
<evidence type="ECO:0000256" key="2">
    <source>
        <dbReference type="ARBA" id="ARBA00023136"/>
    </source>
</evidence>
<evidence type="ECO:0000259" key="6">
    <source>
        <dbReference type="PROSITE" id="PS51123"/>
    </source>
</evidence>
<evidence type="ECO:0000256" key="5">
    <source>
        <dbReference type="SAM" id="SignalP"/>
    </source>
</evidence>
<keyword evidence="8" id="KW-1185">Reference proteome</keyword>
<dbReference type="PROSITE" id="PS51123">
    <property type="entry name" value="OMPA_2"/>
    <property type="match status" value="1"/>
</dbReference>
<dbReference type="KEGG" id="mfn:Ga0123462_0228"/>
<dbReference type="Pfam" id="PF00691">
    <property type="entry name" value="OmpA"/>
    <property type="match status" value="1"/>
</dbReference>
<dbReference type="InterPro" id="IPR050330">
    <property type="entry name" value="Bact_OuterMem_StrucFunc"/>
</dbReference>
<keyword evidence="2 4" id="KW-0472">Membrane</keyword>
<proteinExistence type="predicted"/>
<feature type="signal peptide" evidence="5">
    <location>
        <begin position="1"/>
        <end position="21"/>
    </location>
</feature>
<evidence type="ECO:0000313" key="8">
    <source>
        <dbReference type="Proteomes" id="UP000231637"/>
    </source>
</evidence>
<reference evidence="7 8" key="1">
    <citation type="submission" date="2016-12" db="EMBL/GenBank/DDBJ databases">
        <title>Isolation and genomic insights into novel planktonic Zetaproteobacteria from stratified waters of the Chesapeake Bay.</title>
        <authorList>
            <person name="McAllister S.M."/>
            <person name="Kato S."/>
            <person name="Chan C.S."/>
            <person name="Chiu B.K."/>
            <person name="Field E.K."/>
        </authorList>
    </citation>
    <scope>NUCLEOTIDE SEQUENCE [LARGE SCALE GENOMIC DNA]</scope>
    <source>
        <strain evidence="7 8">CP-8</strain>
    </source>
</reference>
<dbReference type="GO" id="GO:0009279">
    <property type="term" value="C:cell outer membrane"/>
    <property type="evidence" value="ECO:0007669"/>
    <property type="project" value="UniProtKB-SubCell"/>
</dbReference>
<feature type="chain" id="PRO_5014707172" evidence="5">
    <location>
        <begin position="22"/>
        <end position="226"/>
    </location>
</feature>
<keyword evidence="5" id="KW-0732">Signal</keyword>
<dbReference type="PANTHER" id="PTHR30329">
    <property type="entry name" value="STATOR ELEMENT OF FLAGELLAR MOTOR COMPLEX"/>
    <property type="match status" value="1"/>
</dbReference>
<sequence length="226" mass="24470">MKRMMMMAVAAGLVLAGCASSPDDPNKHTKEKAAAGAAIGAIAGAVIGHQQDRSGGALRGALIGAAAGGAIGAGVGRYMDNQQAEFNRVLAEERRANQVEIERLKNENLKITMNSEVSFDYNSAQLKPAFNSTLDKVADILNRYPRTTIRITGHTDSRGSTEYNQNLSQQRANSVAWYLADRGVDSRRVIAEGRGEMQPRATNDTEAGRQLNRRVEMLIIPDNDIQ</sequence>
<dbReference type="OrthoDB" id="5296103at2"/>
<dbReference type="PANTHER" id="PTHR30329:SF21">
    <property type="entry name" value="LIPOPROTEIN YIAD-RELATED"/>
    <property type="match status" value="1"/>
</dbReference>
<evidence type="ECO:0000256" key="1">
    <source>
        <dbReference type="ARBA" id="ARBA00004442"/>
    </source>
</evidence>
<keyword evidence="3" id="KW-0998">Cell outer membrane</keyword>
<evidence type="ECO:0000313" key="7">
    <source>
        <dbReference type="EMBL" id="ATX81105.1"/>
    </source>
</evidence>
<dbReference type="InterPro" id="IPR006690">
    <property type="entry name" value="OMPA-like_CS"/>
</dbReference>
<dbReference type="InterPro" id="IPR006664">
    <property type="entry name" value="OMP_bac"/>
</dbReference>
<dbReference type="EMBL" id="CP018800">
    <property type="protein sequence ID" value="ATX81105.1"/>
    <property type="molecule type" value="Genomic_DNA"/>
</dbReference>
<dbReference type="AlphaFoldDB" id="A0A2K8L1B2"/>
<dbReference type="InterPro" id="IPR027367">
    <property type="entry name" value="Gly-zipper_YMGG"/>
</dbReference>
<feature type="domain" description="OmpA-like" evidence="6">
    <location>
        <begin position="106"/>
        <end position="223"/>
    </location>
</feature>
<dbReference type="InterPro" id="IPR006665">
    <property type="entry name" value="OmpA-like"/>
</dbReference>
<gene>
    <name evidence="7" type="ORF">Ga0123462_0228</name>
</gene>
<dbReference type="PROSITE" id="PS01068">
    <property type="entry name" value="OMPA_1"/>
    <property type="match status" value="1"/>
</dbReference>
<name>A0A2K8L1B2_9PROT</name>
<dbReference type="InterPro" id="IPR036737">
    <property type="entry name" value="OmpA-like_sf"/>
</dbReference>
<dbReference type="Gene3D" id="3.30.1330.60">
    <property type="entry name" value="OmpA-like domain"/>
    <property type="match status" value="1"/>
</dbReference>
<dbReference type="Pfam" id="PF13441">
    <property type="entry name" value="Gly-zipper_YMGG"/>
    <property type="match status" value="1"/>
</dbReference>
<dbReference type="PROSITE" id="PS51257">
    <property type="entry name" value="PROKAR_LIPOPROTEIN"/>
    <property type="match status" value="1"/>
</dbReference>
<dbReference type="Proteomes" id="UP000231637">
    <property type="component" value="Chromosome"/>
</dbReference>
<dbReference type="RefSeq" id="WP_100264622.1">
    <property type="nucleotide sequence ID" value="NZ_CP018800.1"/>
</dbReference>
<evidence type="ECO:0000256" key="4">
    <source>
        <dbReference type="PROSITE-ProRule" id="PRU00473"/>
    </source>
</evidence>
<dbReference type="SUPFAM" id="SSF103088">
    <property type="entry name" value="OmpA-like"/>
    <property type="match status" value="1"/>
</dbReference>